<dbReference type="SUPFAM" id="SSF100950">
    <property type="entry name" value="NagB/RpiA/CoA transferase-like"/>
    <property type="match status" value="1"/>
</dbReference>
<evidence type="ECO:0000256" key="1">
    <source>
        <dbReference type="ARBA" id="ARBA00000644"/>
    </source>
</evidence>
<dbReference type="PATRIC" id="fig|857265.3.peg.2175"/>
<keyword evidence="2 4" id="KW-0378">Hydrolase</keyword>
<dbReference type="CDD" id="cd01399">
    <property type="entry name" value="GlcN6P_deaminase"/>
    <property type="match status" value="1"/>
</dbReference>
<comment type="caution">
    <text evidence="4">Lacks conserved residue(s) required for the propagation of feature annotation.</text>
</comment>
<dbReference type="GO" id="GO:0005737">
    <property type="term" value="C:cytoplasm"/>
    <property type="evidence" value="ECO:0007669"/>
    <property type="project" value="TreeGrafter"/>
</dbReference>
<evidence type="ECO:0000313" key="7">
    <source>
        <dbReference type="Proteomes" id="UP000037939"/>
    </source>
</evidence>
<organism evidence="6 7">
    <name type="scientific">Amantichitinum ursilacus</name>
    <dbReference type="NCBI Taxonomy" id="857265"/>
    <lineage>
        <taxon>Bacteria</taxon>
        <taxon>Pseudomonadati</taxon>
        <taxon>Pseudomonadota</taxon>
        <taxon>Betaproteobacteria</taxon>
        <taxon>Neisseriales</taxon>
        <taxon>Chitinibacteraceae</taxon>
        <taxon>Amantichitinum</taxon>
    </lineage>
</organism>
<dbReference type="NCBIfam" id="TIGR00502">
    <property type="entry name" value="nagB"/>
    <property type="match status" value="1"/>
</dbReference>
<dbReference type="InterPro" id="IPR006148">
    <property type="entry name" value="Glc/Gal-6P_isomerase"/>
</dbReference>
<keyword evidence="7" id="KW-1185">Reference proteome</keyword>
<dbReference type="GO" id="GO:0042802">
    <property type="term" value="F:identical protein binding"/>
    <property type="evidence" value="ECO:0007669"/>
    <property type="project" value="TreeGrafter"/>
</dbReference>
<dbReference type="FunFam" id="3.40.50.1360:FF:000003">
    <property type="entry name" value="Glucosamine-6-phosphate deaminase"/>
    <property type="match status" value="1"/>
</dbReference>
<name>A0A0N0XKL3_9NEIS</name>
<evidence type="ECO:0000256" key="2">
    <source>
        <dbReference type="ARBA" id="ARBA00022801"/>
    </source>
</evidence>
<dbReference type="GO" id="GO:0006043">
    <property type="term" value="P:glucosamine catabolic process"/>
    <property type="evidence" value="ECO:0007669"/>
    <property type="project" value="TreeGrafter"/>
</dbReference>
<evidence type="ECO:0000313" key="6">
    <source>
        <dbReference type="EMBL" id="KPC52929.1"/>
    </source>
</evidence>
<accession>A0A0N0XKL3</accession>
<dbReference type="InterPro" id="IPR037171">
    <property type="entry name" value="NagB/RpiA_transferase-like"/>
</dbReference>
<evidence type="ECO:0000256" key="3">
    <source>
        <dbReference type="ARBA" id="ARBA00023277"/>
    </source>
</evidence>
<feature type="active site" description="Proton acceptor; for enolization step" evidence="4">
    <location>
        <position position="67"/>
    </location>
</feature>
<reference evidence="6 7" key="1">
    <citation type="submission" date="2015-07" db="EMBL/GenBank/DDBJ databases">
        <title>Draft genome sequence of the Amantichitinum ursilacus IGB-41, a new chitin-degrading bacterium.</title>
        <authorList>
            <person name="Kirstahler P."/>
            <person name="Guenther M."/>
            <person name="Grumaz C."/>
            <person name="Rupp S."/>
            <person name="Zibek S."/>
            <person name="Sohn K."/>
        </authorList>
    </citation>
    <scope>NUCLEOTIDE SEQUENCE [LARGE SCALE GENOMIC DNA]</scope>
    <source>
        <strain evidence="6 7">IGB-41</strain>
    </source>
</reference>
<dbReference type="AlphaFoldDB" id="A0A0N0XKL3"/>
<dbReference type="GO" id="GO:0019262">
    <property type="term" value="P:N-acetylneuraminate catabolic process"/>
    <property type="evidence" value="ECO:0007669"/>
    <property type="project" value="UniProtKB-UniRule"/>
</dbReference>
<dbReference type="PANTHER" id="PTHR11280">
    <property type="entry name" value="GLUCOSAMINE-6-PHOSPHATE ISOMERASE"/>
    <property type="match status" value="1"/>
</dbReference>
<feature type="active site" description="For ring-opening step" evidence="4">
    <location>
        <position position="136"/>
    </location>
</feature>
<dbReference type="Proteomes" id="UP000037939">
    <property type="component" value="Unassembled WGS sequence"/>
</dbReference>
<dbReference type="GO" id="GO:0006046">
    <property type="term" value="P:N-acetylglucosamine catabolic process"/>
    <property type="evidence" value="ECO:0007669"/>
    <property type="project" value="UniProtKB-UniRule"/>
</dbReference>
<dbReference type="EMBL" id="LAQT01000008">
    <property type="protein sequence ID" value="KPC52929.1"/>
    <property type="molecule type" value="Genomic_DNA"/>
</dbReference>
<feature type="active site" description="For ring-opening step" evidence="4">
    <location>
        <position position="143"/>
    </location>
</feature>
<dbReference type="UniPathway" id="UPA00629">
    <property type="reaction ID" value="UER00684"/>
</dbReference>
<comment type="similarity">
    <text evidence="4">Belongs to the glucosamine/galactosamine-6-phosphate isomerase family. NagB subfamily.</text>
</comment>
<evidence type="ECO:0000259" key="5">
    <source>
        <dbReference type="Pfam" id="PF01182"/>
    </source>
</evidence>
<protein>
    <recommendedName>
        <fullName evidence="4">Glucosamine-6-phosphate deaminase</fullName>
        <ecNumber evidence="4">3.5.99.6</ecNumber>
    </recommendedName>
    <alternativeName>
        <fullName evidence="4">GlcN6P deaminase</fullName>
        <shortName evidence="4">GNPDA</shortName>
    </alternativeName>
    <alternativeName>
        <fullName evidence="4">Glucosamine-6-phosphate isomerase</fullName>
    </alternativeName>
</protein>
<feature type="domain" description="Glucosamine/galactosamine-6-phosphate isomerase" evidence="5">
    <location>
        <begin position="17"/>
        <end position="227"/>
    </location>
</feature>
<dbReference type="Pfam" id="PF01182">
    <property type="entry name" value="Glucosamine_iso"/>
    <property type="match status" value="1"/>
</dbReference>
<proteinExistence type="inferred from homology"/>
<evidence type="ECO:0000256" key="4">
    <source>
        <dbReference type="HAMAP-Rule" id="MF_01241"/>
    </source>
</evidence>
<dbReference type="EC" id="3.5.99.6" evidence="4"/>
<comment type="pathway">
    <text evidence="4">Amino-sugar metabolism; N-acetylneuraminate degradation; D-fructose 6-phosphate from N-acetylneuraminate: step 5/5.</text>
</comment>
<gene>
    <name evidence="4 6" type="primary">nagB</name>
    <name evidence="6" type="ORF">WG78_10580</name>
</gene>
<comment type="function">
    <text evidence="4">Catalyzes the reversible isomerization-deamination of glucosamine 6-phosphate (GlcN6P) to form fructose 6-phosphate (Fru6P) and ammonium ion.</text>
</comment>
<comment type="catalytic activity">
    <reaction evidence="1 4">
        <text>alpha-D-glucosamine 6-phosphate + H2O = beta-D-fructose 6-phosphate + NH4(+)</text>
        <dbReference type="Rhea" id="RHEA:12172"/>
        <dbReference type="ChEBI" id="CHEBI:15377"/>
        <dbReference type="ChEBI" id="CHEBI:28938"/>
        <dbReference type="ChEBI" id="CHEBI:57634"/>
        <dbReference type="ChEBI" id="CHEBI:75989"/>
        <dbReference type="EC" id="3.5.99.6"/>
    </reaction>
</comment>
<dbReference type="GO" id="GO:0005975">
    <property type="term" value="P:carbohydrate metabolic process"/>
    <property type="evidence" value="ECO:0007669"/>
    <property type="project" value="InterPro"/>
</dbReference>
<dbReference type="HAMAP" id="MF_01241">
    <property type="entry name" value="GlcN6P_deamin"/>
    <property type="match status" value="1"/>
</dbReference>
<dbReference type="PANTHER" id="PTHR11280:SF5">
    <property type="entry name" value="GLUCOSAMINE-6-PHOSPHATE ISOMERASE"/>
    <property type="match status" value="1"/>
</dbReference>
<dbReference type="Gene3D" id="3.40.50.1360">
    <property type="match status" value="1"/>
</dbReference>
<sequence>MILHKFKNQSELDRVAADLMLSVVRAKPNAVLGMATGGTPVGLYEEIVKSYQQGLVSFKEARTFNLDEYVGLPVSHAESYRSFMQRNLFDHIDIEPENTHVPNGNAPDIEAECRRYDEMMYQLGPIDMQLLGIGHNGHIGFNEPDTSLSRFTHKVTLKEDTREANKRFFNSLDEVPTHAVTMGMGSILHAKAILLVVKGQEKAEILDRTLNGAITTEIPASLLQTHPRVIVLTDCDVNYKLSHS</sequence>
<keyword evidence="3 4" id="KW-0119">Carbohydrate metabolism</keyword>
<dbReference type="InterPro" id="IPR004547">
    <property type="entry name" value="Glucosamine6P_isomerase"/>
</dbReference>
<feature type="active site" description="Proton acceptor; for ring-opening step" evidence="4">
    <location>
        <position position="138"/>
    </location>
</feature>
<dbReference type="GO" id="GO:0004342">
    <property type="term" value="F:glucosamine-6-phosphate deaminase activity"/>
    <property type="evidence" value="ECO:0007669"/>
    <property type="project" value="UniProtKB-UniRule"/>
</dbReference>
<dbReference type="STRING" id="857265.WG78_10580"/>
<dbReference type="OrthoDB" id="9791139at2"/>
<dbReference type="RefSeq" id="WP_053937772.1">
    <property type="nucleotide sequence ID" value="NZ_LAQT01000008.1"/>
</dbReference>
<comment type="caution">
    <text evidence="6">The sequence shown here is derived from an EMBL/GenBank/DDBJ whole genome shotgun (WGS) entry which is preliminary data.</text>
</comment>